<dbReference type="PIRSF" id="PIRSF036625">
    <property type="entry name" value="GAF_ANTAR"/>
    <property type="match status" value="1"/>
</dbReference>
<dbReference type="InterPro" id="IPR005561">
    <property type="entry name" value="ANTAR"/>
</dbReference>
<dbReference type="Gene3D" id="1.10.10.10">
    <property type="entry name" value="Winged helix-like DNA-binding domain superfamily/Winged helix DNA-binding domain"/>
    <property type="match status" value="1"/>
</dbReference>
<keyword evidence="1" id="KW-0808">Transferase</keyword>
<evidence type="ECO:0000259" key="5">
    <source>
        <dbReference type="PROSITE" id="PS50921"/>
    </source>
</evidence>
<protein>
    <submittedName>
        <fullName evidence="6">GAF domain-containing protein</fullName>
    </submittedName>
</protein>
<evidence type="ECO:0000256" key="2">
    <source>
        <dbReference type="ARBA" id="ARBA00022777"/>
    </source>
</evidence>
<feature type="domain" description="ANTAR" evidence="5">
    <location>
        <begin position="171"/>
        <end position="232"/>
    </location>
</feature>
<dbReference type="InterPro" id="IPR011006">
    <property type="entry name" value="CheY-like_superfamily"/>
</dbReference>
<comment type="caution">
    <text evidence="6">The sequence shown here is derived from an EMBL/GenBank/DDBJ whole genome shotgun (WGS) entry which is preliminary data.</text>
</comment>
<keyword evidence="2" id="KW-0418">Kinase</keyword>
<dbReference type="SUPFAM" id="SSF52172">
    <property type="entry name" value="CheY-like"/>
    <property type="match status" value="1"/>
</dbReference>
<dbReference type="InterPro" id="IPR029016">
    <property type="entry name" value="GAF-like_dom_sf"/>
</dbReference>
<dbReference type="Pfam" id="PF03861">
    <property type="entry name" value="ANTAR"/>
    <property type="match status" value="1"/>
</dbReference>
<evidence type="ECO:0000313" key="6">
    <source>
        <dbReference type="EMBL" id="MDR6594856.1"/>
    </source>
</evidence>
<evidence type="ECO:0000313" key="7">
    <source>
        <dbReference type="Proteomes" id="UP001268819"/>
    </source>
</evidence>
<dbReference type="EMBL" id="JAVDSG010000001">
    <property type="protein sequence ID" value="MDR6594856.1"/>
    <property type="molecule type" value="Genomic_DNA"/>
</dbReference>
<dbReference type="SMART" id="SM01012">
    <property type="entry name" value="ANTAR"/>
    <property type="match status" value="1"/>
</dbReference>
<keyword evidence="7" id="KW-1185">Reference proteome</keyword>
<evidence type="ECO:0000256" key="4">
    <source>
        <dbReference type="ARBA" id="ARBA00023163"/>
    </source>
</evidence>
<name>A0ABU1PW47_9PSEU</name>
<dbReference type="SUPFAM" id="SSF55781">
    <property type="entry name" value="GAF domain-like"/>
    <property type="match status" value="1"/>
</dbReference>
<accession>A0ABU1PW47</accession>
<sequence length="240" mass="25944">MAAGRSTADELAGVFARVSGLLLTTETVNTALKLLTSLTRQVVPVAAGAGITLLDERGERVTAAATDAVVERADALQYRLGRGPCLTSWQDHVVVRVDDLTRDERWPDWSRPVAGLGLRAVLCAPLVAGARSLGALKVYAPEPDVYGSREEQVLTLFASQAAVLLANARTARDAERISDRLRDSLREREMISVAKGIIMGRDGVDERAAFLALTDAARQQGSTLRQAAERLAQSTVRRRR</sequence>
<dbReference type="SMART" id="SM00065">
    <property type="entry name" value="GAF"/>
    <property type="match status" value="1"/>
</dbReference>
<keyword evidence="4" id="KW-0804">Transcription</keyword>
<dbReference type="InterPro" id="IPR012074">
    <property type="entry name" value="GAF_ANTAR"/>
</dbReference>
<keyword evidence="3" id="KW-0805">Transcription regulation</keyword>
<dbReference type="Gene3D" id="3.30.450.40">
    <property type="match status" value="1"/>
</dbReference>
<dbReference type="InterPro" id="IPR036388">
    <property type="entry name" value="WH-like_DNA-bd_sf"/>
</dbReference>
<organism evidence="6 7">
    <name type="scientific">Saccharothrix longispora</name>
    <dbReference type="NCBI Taxonomy" id="33920"/>
    <lineage>
        <taxon>Bacteria</taxon>
        <taxon>Bacillati</taxon>
        <taxon>Actinomycetota</taxon>
        <taxon>Actinomycetes</taxon>
        <taxon>Pseudonocardiales</taxon>
        <taxon>Pseudonocardiaceae</taxon>
        <taxon>Saccharothrix</taxon>
    </lineage>
</organism>
<gene>
    <name evidence="6" type="ORF">J2S66_003240</name>
</gene>
<proteinExistence type="predicted"/>
<evidence type="ECO:0000256" key="1">
    <source>
        <dbReference type="ARBA" id="ARBA00022679"/>
    </source>
</evidence>
<dbReference type="RefSeq" id="WP_310307891.1">
    <property type="nucleotide sequence ID" value="NZ_BAAAXB010000001.1"/>
</dbReference>
<dbReference type="PROSITE" id="PS50921">
    <property type="entry name" value="ANTAR"/>
    <property type="match status" value="1"/>
</dbReference>
<dbReference type="InterPro" id="IPR003018">
    <property type="entry name" value="GAF"/>
</dbReference>
<dbReference type="Pfam" id="PF13185">
    <property type="entry name" value="GAF_2"/>
    <property type="match status" value="1"/>
</dbReference>
<evidence type="ECO:0000256" key="3">
    <source>
        <dbReference type="ARBA" id="ARBA00023015"/>
    </source>
</evidence>
<dbReference type="Proteomes" id="UP001268819">
    <property type="component" value="Unassembled WGS sequence"/>
</dbReference>
<reference evidence="6 7" key="1">
    <citation type="submission" date="2023-07" db="EMBL/GenBank/DDBJ databases">
        <title>Sequencing the genomes of 1000 actinobacteria strains.</title>
        <authorList>
            <person name="Klenk H.-P."/>
        </authorList>
    </citation>
    <scope>NUCLEOTIDE SEQUENCE [LARGE SCALE GENOMIC DNA]</scope>
    <source>
        <strain evidence="6 7">DSM 43749</strain>
    </source>
</reference>